<dbReference type="AlphaFoldDB" id="K1MDC0"/>
<evidence type="ECO:0000313" key="1">
    <source>
        <dbReference type="EMBL" id="EKB62217.1"/>
    </source>
</evidence>
<dbReference type="RefSeq" id="WP_005729930.1">
    <property type="nucleotide sequence ID" value="NZ_JH932275.1"/>
</dbReference>
<protein>
    <submittedName>
        <fullName evidence="1">Uncharacterized protein</fullName>
    </submittedName>
</protein>
<dbReference type="Proteomes" id="UP000004722">
    <property type="component" value="Unassembled WGS sequence"/>
</dbReference>
<dbReference type="PATRIC" id="fig|883092.3.peg.2422"/>
<dbReference type="HOGENOM" id="CLU_133740_0_0_9"/>
<proteinExistence type="predicted"/>
<evidence type="ECO:0000313" key="2">
    <source>
        <dbReference type="Proteomes" id="UP000004722"/>
    </source>
</evidence>
<sequence length="173" mass="19538">MQKSKKMVVISLTILMGLGLTGMRASKVQANSWGTKVPYITPKQTRGTWYFKENDKIKKLVITAHTFRGKKLYRILPAKEFNKMSAKLIKADEKNHYRVSKKISAKWLQAKTIHKNGTTGFNADGWLAGAGNGTYFLPTQKIHRGKKVPTLRIGYGAGNWRMTYAYKSKALAK</sequence>
<dbReference type="EMBL" id="AGZG01000115">
    <property type="protein sequence ID" value="EKB62217.1"/>
    <property type="molecule type" value="Genomic_DNA"/>
</dbReference>
<comment type="caution">
    <text evidence="1">The sequence shown here is derived from an EMBL/GenBank/DDBJ whole genome shotgun (WGS) entry which is preliminary data.</text>
</comment>
<name>K1MDC0_9LACO</name>
<accession>K1MDC0</accession>
<reference evidence="1 2" key="1">
    <citation type="submission" date="2012-07" db="EMBL/GenBank/DDBJ databases">
        <title>The Genome Sequence of Lactobacillus crispatus FB077-07.</title>
        <authorList>
            <consortium name="The Broad Institute Genome Sequencing Platform"/>
            <person name="Earl A."/>
            <person name="Ward D."/>
            <person name="Feldgarden M."/>
            <person name="Gevers D."/>
            <person name="Saerens B."/>
            <person name="Vaneechoutte M."/>
            <person name="Walker B."/>
            <person name="Young S.K."/>
            <person name="Zeng Q."/>
            <person name="Gargeya S."/>
            <person name="Fitzgerald M."/>
            <person name="Haas B."/>
            <person name="Abouelleil A."/>
            <person name="Alvarado L."/>
            <person name="Arachchi H.M."/>
            <person name="Berlin A.M."/>
            <person name="Chapman S.B."/>
            <person name="Goldberg J."/>
            <person name="Griggs A."/>
            <person name="Gujja S."/>
            <person name="Hansen M."/>
            <person name="Howarth C."/>
            <person name="Imamovic A."/>
            <person name="Larimer J."/>
            <person name="McCowen C."/>
            <person name="Montmayeur A."/>
            <person name="Murphy C."/>
            <person name="Neiman D."/>
            <person name="Pearson M."/>
            <person name="Priest M."/>
            <person name="Roberts A."/>
            <person name="Saif S."/>
            <person name="Shea T."/>
            <person name="Sisk P."/>
            <person name="Sykes S."/>
            <person name="Wortman J."/>
            <person name="Nusbaum C."/>
            <person name="Birren B."/>
        </authorList>
    </citation>
    <scope>NUCLEOTIDE SEQUENCE [LARGE SCALE GENOMIC DNA]</scope>
    <source>
        <strain evidence="1 2">FB077-07</strain>
    </source>
</reference>
<organism evidence="1 2">
    <name type="scientific">Lactobacillus crispatus FB077-07</name>
    <dbReference type="NCBI Taxonomy" id="883092"/>
    <lineage>
        <taxon>Bacteria</taxon>
        <taxon>Bacillati</taxon>
        <taxon>Bacillota</taxon>
        <taxon>Bacilli</taxon>
        <taxon>Lactobacillales</taxon>
        <taxon>Lactobacillaceae</taxon>
        <taxon>Lactobacillus</taxon>
    </lineage>
</organism>
<gene>
    <name evidence="1" type="ORF">HMPREF9249_02440</name>
</gene>
<dbReference type="OrthoDB" id="2325436at2"/>